<proteinExistence type="predicted"/>
<name>A0A1X2KZ31_9MYCO</name>
<dbReference type="AlphaFoldDB" id="A0A1X2KZ31"/>
<gene>
    <name evidence="1" type="ORF">B8W69_15420</name>
</gene>
<organism evidence="1 2">
    <name type="scientific">Mycolicibacterium vulneris</name>
    <dbReference type="NCBI Taxonomy" id="547163"/>
    <lineage>
        <taxon>Bacteria</taxon>
        <taxon>Bacillati</taxon>
        <taxon>Actinomycetota</taxon>
        <taxon>Actinomycetes</taxon>
        <taxon>Mycobacteriales</taxon>
        <taxon>Mycobacteriaceae</taxon>
        <taxon>Mycolicibacterium</taxon>
    </lineage>
</organism>
<reference evidence="1 2" key="1">
    <citation type="submission" date="2017-04" db="EMBL/GenBank/DDBJ databases">
        <title>The new phylogeny of genus Mycobacterium.</title>
        <authorList>
            <person name="Tortoli E."/>
            <person name="Trovato A."/>
            <person name="Cirillo D.M."/>
        </authorList>
    </citation>
    <scope>NUCLEOTIDE SEQUENCE [LARGE SCALE GENOMIC DNA]</scope>
    <source>
        <strain evidence="1 2">DSM 45247</strain>
    </source>
</reference>
<dbReference type="Proteomes" id="UP000242320">
    <property type="component" value="Unassembled WGS sequence"/>
</dbReference>
<evidence type="ECO:0000313" key="2">
    <source>
        <dbReference type="Proteomes" id="UP000242320"/>
    </source>
</evidence>
<comment type="caution">
    <text evidence="1">The sequence shown here is derived from an EMBL/GenBank/DDBJ whole genome shotgun (WGS) entry which is preliminary data.</text>
</comment>
<protein>
    <submittedName>
        <fullName evidence="1">Uncharacterized protein</fullName>
    </submittedName>
</protein>
<accession>A0A1X2KZ31</accession>
<evidence type="ECO:0000313" key="1">
    <source>
        <dbReference type="EMBL" id="OSC27056.1"/>
    </source>
</evidence>
<dbReference type="EMBL" id="NCXM01000014">
    <property type="protein sequence ID" value="OSC27056.1"/>
    <property type="molecule type" value="Genomic_DNA"/>
</dbReference>
<sequence>MERSSISLAGLPRFKHFVEARCWALTFGVRRRSNSNGALAKSRILRTVPASQAVLSTYADYHSNA</sequence>
<keyword evidence="2" id="KW-1185">Reference proteome</keyword>